<dbReference type="CDD" id="cd11035">
    <property type="entry name" value="P450cam-like"/>
    <property type="match status" value="1"/>
</dbReference>
<keyword evidence="3" id="KW-1185">Reference proteome</keyword>
<dbReference type="InterPro" id="IPR036396">
    <property type="entry name" value="Cyt_P450_sf"/>
</dbReference>
<dbReference type="PANTHER" id="PTHR46696:SF6">
    <property type="entry name" value="P450, PUTATIVE (EUROFUNG)-RELATED"/>
    <property type="match status" value="1"/>
</dbReference>
<dbReference type="SUPFAM" id="SSF48264">
    <property type="entry name" value="Cytochrome P450"/>
    <property type="match status" value="1"/>
</dbReference>
<evidence type="ECO:0000313" key="2">
    <source>
        <dbReference type="EMBL" id="PXV71671.1"/>
    </source>
</evidence>
<gene>
    <name evidence="2" type="ORF">C8D93_101726</name>
</gene>
<dbReference type="GO" id="GO:0020037">
    <property type="term" value="F:heme binding"/>
    <property type="evidence" value="ECO:0007669"/>
    <property type="project" value="InterPro"/>
</dbReference>
<dbReference type="RefSeq" id="WP_110263768.1">
    <property type="nucleotide sequence ID" value="NZ_CAKZQT010000024.1"/>
</dbReference>
<dbReference type="GO" id="GO:0004497">
    <property type="term" value="F:monooxygenase activity"/>
    <property type="evidence" value="ECO:0007669"/>
    <property type="project" value="InterPro"/>
</dbReference>
<dbReference type="Gene3D" id="1.10.630.10">
    <property type="entry name" value="Cytochrome P450"/>
    <property type="match status" value="1"/>
</dbReference>
<dbReference type="PANTHER" id="PTHR46696">
    <property type="entry name" value="P450, PUTATIVE (EUROFUNG)-RELATED"/>
    <property type="match status" value="1"/>
</dbReference>
<dbReference type="PRINTS" id="PR00359">
    <property type="entry name" value="BP450"/>
</dbReference>
<proteinExistence type="inferred from homology"/>
<dbReference type="GO" id="GO:0016705">
    <property type="term" value="F:oxidoreductase activity, acting on paired donors, with incorporation or reduction of molecular oxygen"/>
    <property type="evidence" value="ECO:0007669"/>
    <property type="project" value="InterPro"/>
</dbReference>
<dbReference type="Proteomes" id="UP000248330">
    <property type="component" value="Unassembled WGS sequence"/>
</dbReference>
<dbReference type="PRINTS" id="PR00385">
    <property type="entry name" value="P450"/>
</dbReference>
<accession>A0A318EKD6</accession>
<dbReference type="Pfam" id="PF00067">
    <property type="entry name" value="p450"/>
    <property type="match status" value="2"/>
</dbReference>
<comment type="similarity">
    <text evidence="1">Belongs to the cytochrome P450 family.</text>
</comment>
<evidence type="ECO:0000313" key="3">
    <source>
        <dbReference type="Proteomes" id="UP000248330"/>
    </source>
</evidence>
<dbReference type="AlphaFoldDB" id="A0A318EKD6"/>
<dbReference type="InterPro" id="IPR002397">
    <property type="entry name" value="Cyt_P450_B"/>
</dbReference>
<reference evidence="2 3" key="1">
    <citation type="submission" date="2018-04" db="EMBL/GenBank/DDBJ databases">
        <title>Genomic Encyclopedia of Type Strains, Phase IV (KMG-IV): sequencing the most valuable type-strain genomes for metagenomic binning, comparative biology and taxonomic classification.</title>
        <authorList>
            <person name="Goeker M."/>
        </authorList>
    </citation>
    <scope>NUCLEOTIDE SEQUENCE [LARGE SCALE GENOMIC DNA]</scope>
    <source>
        <strain evidence="2 3">DSM 104150</strain>
    </source>
</reference>
<dbReference type="OrthoDB" id="7052847at2"/>
<comment type="caution">
    <text evidence="2">The sequence shown here is derived from an EMBL/GenBank/DDBJ whole genome shotgun (WGS) entry which is preliminary data.</text>
</comment>
<protein>
    <submittedName>
        <fullName evidence="2">Cytochrome P450</fullName>
    </submittedName>
</protein>
<dbReference type="InterPro" id="IPR001128">
    <property type="entry name" value="Cyt_P450"/>
</dbReference>
<sequence length="403" mass="45424">MQSPTVSIPNHVPAHLVRDIQFETLPGATDDPHKALRQLRDYPELFYAPRGHIGRGVWIPTRSRIIREAFQDAARFSSHQNAGFSAMFGEAWPLIPLEIDPPEHIKWRVLLNPLFTPAGVQKMEGKVRARTVDLIEKVRGNGGCEFQKEFGGPFPISIFMELVGLPMDLFDAFLSMEDGLLRGDAQTQAQCARDIRDFMVEFINERSRHPQDDLASFIVNSQLDGRPLTMDEKQGILFLLFVAGLDTVASALGFLFRELALDQTLQTRVRTQPEARANLIEEILRARTGIASGRCATRDMEFYGVQIKKGDRFALSTTLANLDEEEFGDPLDIDLDRQVNRHIAFAVGPHRCLGSHLARRELRIALDEWLERVPQFRVKDGERPKCSSGPVLGVTYLPLVWGS</sequence>
<organism evidence="2 3">
    <name type="scientific">Sinimarinibacterium flocculans</name>
    <dbReference type="NCBI Taxonomy" id="985250"/>
    <lineage>
        <taxon>Bacteria</taxon>
        <taxon>Pseudomonadati</taxon>
        <taxon>Pseudomonadota</taxon>
        <taxon>Gammaproteobacteria</taxon>
        <taxon>Nevskiales</taxon>
        <taxon>Nevskiaceae</taxon>
        <taxon>Sinimarinibacterium</taxon>
    </lineage>
</organism>
<name>A0A318EKD6_9GAMM</name>
<dbReference type="EMBL" id="QICN01000001">
    <property type="protein sequence ID" value="PXV71671.1"/>
    <property type="molecule type" value="Genomic_DNA"/>
</dbReference>
<dbReference type="GO" id="GO:0005506">
    <property type="term" value="F:iron ion binding"/>
    <property type="evidence" value="ECO:0007669"/>
    <property type="project" value="InterPro"/>
</dbReference>
<evidence type="ECO:0000256" key="1">
    <source>
        <dbReference type="ARBA" id="ARBA00010617"/>
    </source>
</evidence>